<feature type="compositionally biased region" description="Low complexity" evidence="7">
    <location>
        <begin position="204"/>
        <end position="219"/>
    </location>
</feature>
<dbReference type="InterPro" id="IPR036398">
    <property type="entry name" value="CA_dom_sf"/>
</dbReference>
<gene>
    <name evidence="9" type="ORF">OKIOD_LOCUS17081</name>
</gene>
<proteinExistence type="inferred from homology"/>
<dbReference type="Proteomes" id="UP001158576">
    <property type="component" value="Chromosome 2"/>
</dbReference>
<sequence length="219" mass="24696">MSWGYERSECPPAKWDTQFPVANGERQSPIDIITGRVKVDKKLKALNLQWKNETASEIFCNGHSVQVTFKPGSTLTGAHLSSEYELLQFHIHWGSEIGQGAEHFINGESGDAEIHFVHWNKKYGSPEEAMKNGDGLAVVGAVIHERDDVEGEYQNDFMNDAYSLIFTCNEIGNSFAVPWKVSDQILPKELRYRQKVPNLQADGTSRTSSSKQKLLLLRR</sequence>
<dbReference type="PANTHER" id="PTHR18952:SF265">
    <property type="entry name" value="CARBONIC ANHYDRASE"/>
    <property type="match status" value="1"/>
</dbReference>
<dbReference type="Pfam" id="PF00194">
    <property type="entry name" value="Carb_anhydrase"/>
    <property type="match status" value="1"/>
</dbReference>
<evidence type="ECO:0000259" key="8">
    <source>
        <dbReference type="PROSITE" id="PS51144"/>
    </source>
</evidence>
<name>A0ABN7T9E6_OIKDI</name>
<evidence type="ECO:0000256" key="6">
    <source>
        <dbReference type="ARBA" id="ARBA00048348"/>
    </source>
</evidence>
<organism evidence="9 10">
    <name type="scientific">Oikopleura dioica</name>
    <name type="common">Tunicate</name>
    <dbReference type="NCBI Taxonomy" id="34765"/>
    <lineage>
        <taxon>Eukaryota</taxon>
        <taxon>Metazoa</taxon>
        <taxon>Chordata</taxon>
        <taxon>Tunicata</taxon>
        <taxon>Appendicularia</taxon>
        <taxon>Copelata</taxon>
        <taxon>Oikopleuridae</taxon>
        <taxon>Oikopleura</taxon>
    </lineage>
</organism>
<keyword evidence="4" id="KW-0862">Zinc</keyword>
<dbReference type="Gene3D" id="3.10.200.10">
    <property type="entry name" value="Alpha carbonic anhydrase"/>
    <property type="match status" value="1"/>
</dbReference>
<comment type="similarity">
    <text evidence="1">Belongs to the alpha-carbonic anhydrase family.</text>
</comment>
<dbReference type="SUPFAM" id="SSF51069">
    <property type="entry name" value="Carbonic anhydrase"/>
    <property type="match status" value="1"/>
</dbReference>
<keyword evidence="3" id="KW-0479">Metal-binding</keyword>
<dbReference type="PROSITE" id="PS51144">
    <property type="entry name" value="ALPHA_CA_2"/>
    <property type="match status" value="1"/>
</dbReference>
<comment type="catalytic activity">
    <reaction evidence="6">
        <text>hydrogencarbonate + H(+) = CO2 + H2O</text>
        <dbReference type="Rhea" id="RHEA:10748"/>
        <dbReference type="ChEBI" id="CHEBI:15377"/>
        <dbReference type="ChEBI" id="CHEBI:15378"/>
        <dbReference type="ChEBI" id="CHEBI:16526"/>
        <dbReference type="ChEBI" id="CHEBI:17544"/>
        <dbReference type="EC" id="4.2.1.1"/>
    </reaction>
</comment>
<dbReference type="PANTHER" id="PTHR18952">
    <property type="entry name" value="CARBONIC ANHYDRASE"/>
    <property type="match status" value="1"/>
</dbReference>
<evidence type="ECO:0000256" key="1">
    <source>
        <dbReference type="ARBA" id="ARBA00010718"/>
    </source>
</evidence>
<accession>A0ABN7T9E6</accession>
<protein>
    <recommendedName>
        <fullName evidence="2">carbonic anhydrase</fullName>
        <ecNumber evidence="2">4.2.1.1</ecNumber>
    </recommendedName>
</protein>
<dbReference type="InterPro" id="IPR023561">
    <property type="entry name" value="Carbonic_anhydrase_a-class"/>
</dbReference>
<feature type="region of interest" description="Disordered" evidence="7">
    <location>
        <begin position="199"/>
        <end position="219"/>
    </location>
</feature>
<feature type="domain" description="Alpha-carbonic anhydrase" evidence="8">
    <location>
        <begin position="1"/>
        <end position="219"/>
    </location>
</feature>
<evidence type="ECO:0000256" key="7">
    <source>
        <dbReference type="SAM" id="MobiDB-lite"/>
    </source>
</evidence>
<dbReference type="SMART" id="SM01057">
    <property type="entry name" value="Carb_anhydrase"/>
    <property type="match status" value="1"/>
</dbReference>
<dbReference type="EMBL" id="OU015567">
    <property type="protein sequence ID" value="CAG5114254.1"/>
    <property type="molecule type" value="Genomic_DNA"/>
</dbReference>
<evidence type="ECO:0000256" key="5">
    <source>
        <dbReference type="ARBA" id="ARBA00023239"/>
    </source>
</evidence>
<dbReference type="InterPro" id="IPR001148">
    <property type="entry name" value="CA_dom"/>
</dbReference>
<reference evidence="9 10" key="1">
    <citation type="submission" date="2021-04" db="EMBL/GenBank/DDBJ databases">
        <authorList>
            <person name="Bliznina A."/>
        </authorList>
    </citation>
    <scope>NUCLEOTIDE SEQUENCE [LARGE SCALE GENOMIC DNA]</scope>
</reference>
<evidence type="ECO:0000313" key="9">
    <source>
        <dbReference type="EMBL" id="CAG5114254.1"/>
    </source>
</evidence>
<dbReference type="EC" id="4.2.1.1" evidence="2"/>
<keyword evidence="5" id="KW-0456">Lyase</keyword>
<keyword evidence="10" id="KW-1185">Reference proteome</keyword>
<evidence type="ECO:0000256" key="2">
    <source>
        <dbReference type="ARBA" id="ARBA00012925"/>
    </source>
</evidence>
<evidence type="ECO:0000256" key="4">
    <source>
        <dbReference type="ARBA" id="ARBA00022833"/>
    </source>
</evidence>
<evidence type="ECO:0000256" key="3">
    <source>
        <dbReference type="ARBA" id="ARBA00022723"/>
    </source>
</evidence>
<evidence type="ECO:0000313" key="10">
    <source>
        <dbReference type="Proteomes" id="UP001158576"/>
    </source>
</evidence>